<dbReference type="Proteomes" id="UP000262712">
    <property type="component" value="Chromosome"/>
</dbReference>
<evidence type="ECO:0000313" key="6">
    <source>
        <dbReference type="EMBL" id="PHO17553.1"/>
    </source>
</evidence>
<dbReference type="Proteomes" id="UP000221222">
    <property type="component" value="Unassembled WGS sequence"/>
</dbReference>
<dbReference type="EMBL" id="NXFY01000015">
    <property type="protein sequence ID" value="PHO17553.1"/>
    <property type="molecule type" value="Genomic_DNA"/>
</dbReference>
<evidence type="ECO:0000313" key="8">
    <source>
        <dbReference type="Proteomes" id="UP000262712"/>
    </source>
</evidence>
<organism evidence="6 7">
    <name type="scientific">Malaciobacter molluscorum LMG 25693</name>
    <dbReference type="NCBI Taxonomy" id="870501"/>
    <lineage>
        <taxon>Bacteria</taxon>
        <taxon>Pseudomonadati</taxon>
        <taxon>Campylobacterota</taxon>
        <taxon>Epsilonproteobacteria</taxon>
        <taxon>Campylobacterales</taxon>
        <taxon>Arcobacteraceae</taxon>
        <taxon>Malaciobacter</taxon>
    </lineage>
</organism>
<dbReference type="PANTHER" id="PTHR21666">
    <property type="entry name" value="PEPTIDASE-RELATED"/>
    <property type="match status" value="1"/>
</dbReference>
<keyword evidence="7" id="KW-1185">Reference proteome</keyword>
<accession>A0A2G1DGD6</accession>
<evidence type="ECO:0000256" key="3">
    <source>
        <dbReference type="SAM" id="Phobius"/>
    </source>
</evidence>
<evidence type="ECO:0000313" key="5">
    <source>
        <dbReference type="EMBL" id="AXX91467.1"/>
    </source>
</evidence>
<dbReference type="FunFam" id="2.70.70.10:FF:000006">
    <property type="entry name" value="M23 family peptidase"/>
    <property type="match status" value="1"/>
</dbReference>
<evidence type="ECO:0000256" key="2">
    <source>
        <dbReference type="SAM" id="Coils"/>
    </source>
</evidence>
<keyword evidence="1" id="KW-0732">Signal</keyword>
<keyword evidence="3" id="KW-0472">Membrane</keyword>
<evidence type="ECO:0000256" key="1">
    <source>
        <dbReference type="ARBA" id="ARBA00022729"/>
    </source>
</evidence>
<evidence type="ECO:0000313" key="7">
    <source>
        <dbReference type="Proteomes" id="UP000221222"/>
    </source>
</evidence>
<protein>
    <submittedName>
        <fullName evidence="5 6">Peptidase</fullName>
    </submittedName>
</protein>
<dbReference type="SUPFAM" id="SSF51261">
    <property type="entry name" value="Duplicated hybrid motif"/>
    <property type="match status" value="1"/>
</dbReference>
<gene>
    <name evidence="5" type="ORF">AMOL_0451</name>
    <name evidence="6" type="ORF">CPU12_09655</name>
</gene>
<feature type="transmembrane region" description="Helical" evidence="3">
    <location>
        <begin position="27"/>
        <end position="49"/>
    </location>
</feature>
<dbReference type="CDD" id="cd12797">
    <property type="entry name" value="M23_peptidase"/>
    <property type="match status" value="1"/>
</dbReference>
<proteinExistence type="predicted"/>
<name>A0A2G1DGD6_9BACT</name>
<dbReference type="InterPro" id="IPR011055">
    <property type="entry name" value="Dup_hybrid_motif"/>
</dbReference>
<dbReference type="Gene3D" id="2.70.70.10">
    <property type="entry name" value="Glucose Permease (Domain IIA)"/>
    <property type="match status" value="1"/>
</dbReference>
<evidence type="ECO:0000259" key="4">
    <source>
        <dbReference type="Pfam" id="PF01551"/>
    </source>
</evidence>
<dbReference type="Pfam" id="PF01551">
    <property type="entry name" value="Peptidase_M23"/>
    <property type="match status" value="1"/>
</dbReference>
<reference evidence="5 8" key="2">
    <citation type="submission" date="2018-08" db="EMBL/GenBank/DDBJ databases">
        <title>Complete genome of the Arcobacter molluscorum type strain LMG 25693.</title>
        <authorList>
            <person name="Miller W.G."/>
            <person name="Yee E."/>
            <person name="Bono J.L."/>
        </authorList>
    </citation>
    <scope>NUCLEOTIDE SEQUENCE [LARGE SCALE GENOMIC DNA]</scope>
    <source>
        <strain evidence="5 8">CECT 7696</strain>
    </source>
</reference>
<dbReference type="EMBL" id="CP032098">
    <property type="protein sequence ID" value="AXX91467.1"/>
    <property type="molecule type" value="Genomic_DNA"/>
</dbReference>
<keyword evidence="2" id="KW-0175">Coiled coil</keyword>
<dbReference type="GO" id="GO:0004222">
    <property type="term" value="F:metalloendopeptidase activity"/>
    <property type="evidence" value="ECO:0007669"/>
    <property type="project" value="TreeGrafter"/>
</dbReference>
<dbReference type="PANTHER" id="PTHR21666:SF289">
    <property type="entry name" value="L-ALA--D-GLU ENDOPEPTIDASE"/>
    <property type="match status" value="1"/>
</dbReference>
<keyword evidence="3" id="KW-0812">Transmembrane</keyword>
<dbReference type="InterPro" id="IPR016047">
    <property type="entry name" value="M23ase_b-sheet_dom"/>
</dbReference>
<feature type="coiled-coil region" evidence="2">
    <location>
        <begin position="57"/>
        <end position="112"/>
    </location>
</feature>
<dbReference type="RefSeq" id="WP_099342910.1">
    <property type="nucleotide sequence ID" value="NZ_CP032098.1"/>
</dbReference>
<dbReference type="InterPro" id="IPR050570">
    <property type="entry name" value="Cell_wall_metabolism_enzyme"/>
</dbReference>
<dbReference type="AlphaFoldDB" id="A0A2G1DGD6"/>
<reference evidence="6 7" key="1">
    <citation type="submission" date="2017-09" db="EMBL/GenBank/DDBJ databases">
        <title>Arcobacter canalis sp. nov., a new species isolated from a water canal contaminated with urban sewage.</title>
        <authorList>
            <person name="Perez-Cataluna A."/>
            <person name="Salas-Masso N."/>
            <person name="Figueras M.J."/>
        </authorList>
    </citation>
    <scope>NUCLEOTIDE SEQUENCE [LARGE SCALE GENOMIC DNA]</scope>
    <source>
        <strain evidence="6 7">F98-3</strain>
    </source>
</reference>
<sequence>MKNRLIITVSDVKGTKSYNIHQFVRKFIVIFSIIALFVLGGSFWLITYLNGEVSHLKESKEKEISILEKKEKELLSQNSKYSQQIKNKVDDLEELSSKLDHLEEIIGIKKEDEDLSPIKRATLATMTTVQKAFILKTIPNGSPLEKTVITSSYGYRVHPLTKKKKFHKGIDLRARMRTKVYATADGIVSYVQSQDIGGFGRVVKIMHGYGFQSIYAHLNRTKVKLGQVIRKGDLLGLSGNSGRSAAPHLHYEIRYGVKIINPYNFLYWNMKNYEDIFKKQRRIPWESLVKLISEHNKIVQQ</sequence>
<dbReference type="KEGG" id="amol:AMOL_0451"/>
<keyword evidence="3" id="KW-1133">Transmembrane helix</keyword>
<feature type="domain" description="M23ase beta-sheet core" evidence="4">
    <location>
        <begin position="165"/>
        <end position="262"/>
    </location>
</feature>